<feature type="compositionally biased region" description="Low complexity" evidence="1">
    <location>
        <begin position="92"/>
        <end position="108"/>
    </location>
</feature>
<name>A0A808FGG1_XANCI</name>
<dbReference type="AlphaFoldDB" id="A0A808FGG1"/>
<gene>
    <name evidence="2" type="ORF">XcfCFBP6167P_11455</name>
</gene>
<accession>A0A808FGG1</accession>
<evidence type="ECO:0000313" key="2">
    <source>
        <dbReference type="EMBL" id="ATS88833.1"/>
    </source>
</evidence>
<protein>
    <submittedName>
        <fullName evidence="2">Uncharacterized protein</fullName>
    </submittedName>
</protein>
<feature type="region of interest" description="Disordered" evidence="1">
    <location>
        <begin position="1"/>
        <end position="24"/>
    </location>
</feature>
<reference evidence="2" key="1">
    <citation type="journal article" date="2017" name="BMC Genomics">
        <title>Xanthomonas adaptation to common bean is associated with horizontal transfers of genes encoding TAL effectors.</title>
        <authorList>
            <person name="Ruh M."/>
            <person name="Briand M."/>
            <person name="Bonneau S."/>
            <person name="Jacques M.A."/>
            <person name="Chen N.W.G."/>
        </authorList>
    </citation>
    <scope>NUCLEOTIDE SEQUENCE [LARGE SCALE GENOMIC DNA]</scope>
    <source>
        <strain evidence="2">CFBP6167</strain>
    </source>
</reference>
<organism evidence="2">
    <name type="scientific">Xanthomonas citri pv. phaseoli var. fuscans</name>
    <dbReference type="NCBI Taxonomy" id="473423"/>
    <lineage>
        <taxon>Bacteria</taxon>
        <taxon>Pseudomonadati</taxon>
        <taxon>Pseudomonadota</taxon>
        <taxon>Gammaproteobacteria</taxon>
        <taxon>Lysobacterales</taxon>
        <taxon>Lysobacteraceae</taxon>
        <taxon>Xanthomonas</taxon>
    </lineage>
</organism>
<proteinExistence type="predicted"/>
<evidence type="ECO:0000256" key="1">
    <source>
        <dbReference type="SAM" id="MobiDB-lite"/>
    </source>
</evidence>
<feature type="region of interest" description="Disordered" evidence="1">
    <location>
        <begin position="79"/>
        <end position="120"/>
    </location>
</feature>
<dbReference type="EMBL" id="CP021018">
    <property type="protein sequence ID" value="ATS88833.1"/>
    <property type="molecule type" value="Genomic_DNA"/>
</dbReference>
<sequence>MLRIGSISSGKRRPTRTARCPHQGFRPLFRKARARCAARGDAKRASRRSIGVVHTYSLPRSGKLGAGFGANGAIGRKKNSELCGRCNPPHRPSQSRPSDRPSSSSASSAYDGGISPYRRW</sequence>